<reference evidence="6" key="1">
    <citation type="submission" date="2022-11" db="UniProtKB">
        <authorList>
            <consortium name="WormBaseParasite"/>
        </authorList>
    </citation>
    <scope>IDENTIFICATION</scope>
</reference>
<dbReference type="Pfam" id="PF17171">
    <property type="entry name" value="GST_C_6"/>
    <property type="match status" value="2"/>
</dbReference>
<dbReference type="Gene3D" id="3.30.460.10">
    <property type="entry name" value="Beta Polymerase, domain 2"/>
    <property type="match status" value="1"/>
</dbReference>
<feature type="domain" description="Metaxin glutathione S-transferase" evidence="3">
    <location>
        <begin position="445"/>
        <end position="507"/>
    </location>
</feature>
<dbReference type="SUPFAM" id="SSF81301">
    <property type="entry name" value="Nucleotidyltransferase"/>
    <property type="match status" value="1"/>
</dbReference>
<dbReference type="Gene3D" id="1.10.1410.10">
    <property type="match status" value="1"/>
</dbReference>
<dbReference type="InterPro" id="IPR026928">
    <property type="entry name" value="FAX/IsoI-like"/>
</dbReference>
<dbReference type="InterPro" id="IPR033468">
    <property type="entry name" value="Metaxin_GST"/>
</dbReference>
<dbReference type="SFLD" id="SFLDG01180">
    <property type="entry name" value="SUF1"/>
    <property type="match status" value="2"/>
</dbReference>
<accession>A0A915NDY7</accession>
<evidence type="ECO:0000256" key="1">
    <source>
        <dbReference type="ARBA" id="ARBA00006475"/>
    </source>
</evidence>
<comment type="similarity">
    <text evidence="1">Belongs to the FAX family.</text>
</comment>
<dbReference type="CDD" id="cd03080">
    <property type="entry name" value="GST_N_Metaxin_like"/>
    <property type="match status" value="1"/>
</dbReference>
<organism evidence="5 6">
    <name type="scientific">Meloidogyne floridensis</name>
    <dbReference type="NCBI Taxonomy" id="298350"/>
    <lineage>
        <taxon>Eukaryota</taxon>
        <taxon>Metazoa</taxon>
        <taxon>Ecdysozoa</taxon>
        <taxon>Nematoda</taxon>
        <taxon>Chromadorea</taxon>
        <taxon>Rhabditida</taxon>
        <taxon>Tylenchina</taxon>
        <taxon>Tylenchomorpha</taxon>
        <taxon>Tylenchoidea</taxon>
        <taxon>Meloidogynidae</taxon>
        <taxon>Meloidogyninae</taxon>
        <taxon>Meloidogyne</taxon>
    </lineage>
</organism>
<feature type="domain" description="Metaxin glutathione S-transferase" evidence="3">
    <location>
        <begin position="184"/>
        <end position="245"/>
    </location>
</feature>
<dbReference type="WBParaSite" id="scf7180000417557.g1415">
    <property type="protein sequence ID" value="scf7180000417557.g1415"/>
    <property type="gene ID" value="scf7180000417557.g1415"/>
</dbReference>
<dbReference type="SUPFAM" id="SSF81631">
    <property type="entry name" value="PAP/OAS1 substrate-binding domain"/>
    <property type="match status" value="1"/>
</dbReference>
<evidence type="ECO:0000259" key="4">
    <source>
        <dbReference type="Pfam" id="PF17172"/>
    </source>
</evidence>
<dbReference type="GO" id="GO:1990817">
    <property type="term" value="F:poly(A) RNA polymerase activity"/>
    <property type="evidence" value="ECO:0007669"/>
    <property type="project" value="InterPro"/>
</dbReference>
<dbReference type="InterPro" id="IPR040079">
    <property type="entry name" value="Glutathione_S-Trfase"/>
</dbReference>
<evidence type="ECO:0000259" key="3">
    <source>
        <dbReference type="Pfam" id="PF17171"/>
    </source>
</evidence>
<proteinExistence type="inferred from homology"/>
<protein>
    <submittedName>
        <fullName evidence="6">Polynucleotide adenylyltransferase</fullName>
    </submittedName>
</protein>
<dbReference type="SFLD" id="SFLDS00019">
    <property type="entry name" value="Glutathione_Transferase_(cytos"/>
    <property type="match status" value="2"/>
</dbReference>
<evidence type="ECO:0000259" key="2">
    <source>
        <dbReference type="Pfam" id="PF04928"/>
    </source>
</evidence>
<dbReference type="InterPro" id="IPR036249">
    <property type="entry name" value="Thioredoxin-like_sf"/>
</dbReference>
<feature type="domain" description="Thioredoxin-like fold" evidence="4">
    <location>
        <begin position="296"/>
        <end position="389"/>
    </location>
</feature>
<dbReference type="InterPro" id="IPR043519">
    <property type="entry name" value="NT_sf"/>
</dbReference>
<dbReference type="InterPro" id="IPR007012">
    <property type="entry name" value="PolA_pol_cen_dom"/>
</dbReference>
<dbReference type="CDD" id="cd03193">
    <property type="entry name" value="GST_C_Metaxin"/>
    <property type="match status" value="2"/>
</dbReference>
<dbReference type="InterPro" id="IPR050931">
    <property type="entry name" value="Mito_Protein_Transport_Metaxin"/>
</dbReference>
<name>A0A915NDY7_9BILA</name>
<sequence length="1826" mass="212877">MSFKPTKGLLIKDWKRDVIYLVQFPRTHVIPSPSPFALKLETWIRMNGLTYRNVSNELTKGSAKCQIPFIELNGQQYADTKEIIEHLKNYFKLSIDSNLNSLERAHLRAYTILIEESLFRCGQYFRSFDIDWLFTEAGFLSHVKGLKKFLIGKLGPTKLKNTLKNIVYVQGYGRHSKHEVDEIAKKDLLALSTLLGDKPFLFGSTPSTLDAILFGLLVQYTDTPTSETIMPLLEKSAPNLLAFVSLIKKRYWPDWNEITEKMSFKPTKGLLIKDWKQDVIYLVQVPRTHLIPSPSPFALKLESWIRMNGLTYRNVSNEGSKGSSKGQIHFIELNGRQFADSNQIIEHLKNYFKLSIDSKLNSMERAHLRAYTILIEESLFRCLQYFRSIDFGWLFTEKGLLAHAKGFQKLLAQKFGAKKLQKAIKNSVYAQGYGRHSLIEIEEIAKKDLIALSTLLGDKPFLFGSTPTTLDAVLFGLLAQFTDTPIISETIMPLLEKSTPNLLAFVSLIKKRYWPDWNEITEKLLLNPEDAELRMFGSLIINYSFGAILEICRHLKIRDILINKKKNNDRVDYENISPYNVICNVKEVANLIEMNKKIREESDFLIFIKLLKNPSFSDFFRKYKDDKNALKNIEAGLFIVFGSVRLYSLYEGFPEFFQNMNEAWKEINKYYWYGEEALLIIINSDGEEEDMIWNIIFKIYLEPEEYSTSQLDARTNPSFLQASLDALMSIYKERGIEEFKNVEEWHKLLLDKNNKKLFLNRRRWKDLIKINLRKNNLLKNNEGRRHMHTTKLLNLLKGNNEDILNPEILKIREAILLATPSDLKAITDCSAQRLVDLSCNVGDNLIEIVSESISEISESSSFPKNGQSLESPSTDNSILNYRTIVNEIEEVSDINTTADDNSSIFLQDFSTSEVGTSVSIPSYSPSFLQHLDYEMKAYINFEDLFAKMTNKKEISEDYLLQMFALLIETNGHIEVLIYQKHFLIYANIAIIVKIIEEGLNLEILFGDNSQNFKFVNELWLEFKEKILNMSKNEGNDIDEQEKRLNYILKLVYRFLYNSKNWENSSNEWTKRKTFINYSKMPHIISHLRLTFISTMFAKNACINTEDQVLIDREYFQKYLGDKFLEENGQIKFEFFANIYPLIDKSEKNISVNEQDRLINKFIRELETRLKRTRIMLDQQFMDNTLRNEMDRFNSENKLITKVSNEKWKNFNLYEILNQFNIEFEGDEKANKNNNNGEKKEIIKIDNGKDDGNDDGELREYLDKIYYLDDDVKAKRNEAIQWIEKQVKMWLNKQCSSVGIKYQADYSMIVGGSSLLETATSDSDLDIIFLLPNRCLFPNVVKECNECKANFNSGRFCQEHDFIFGEGVDTFNSTIKLLENDMEDLKVNTIPYGRVPLIEIQYKNIEIDIMFAINASKINTSYGDLTNYTSRKIILDNLKKIDMIIEELLNADEKKVLTKSVIILAGYRIAYRLKYFLIDDGRRPIFTNLLRTIKLWAKKNEIYSNMFGYLSGTILTIILNNYRDWPMPVLVEALNTNQQLNSREDINLRPWEITDIDPYNGHEGDQMPVISPLYPEQNTAYNVNLNTRKLITKIMKEAYNLLKNEGHNNYLKLFENFDYKKYYNYFILITCLETEIQTNNNCISVKAKLRKTLFKWADLAKIKDQIEQYHVISSFQRKEENCLIKGLYGPCTTWIVGIKLINDSENEVTNFAKESIEMLSYYTKSLNKGSVMVFSFFVSESEIDQKISSFIYDKTEDPSTINDTNKIQIKNENRQIYRQYSQVYYGPTQNLRKENPLDHNKLRPPNSCDNYLDDNFVFLPKQKDLND</sequence>
<dbReference type="InterPro" id="IPR012336">
    <property type="entry name" value="Thioredoxin-like_fold"/>
</dbReference>
<keyword evidence="5" id="KW-1185">Reference proteome</keyword>
<dbReference type="SUPFAM" id="SSF52833">
    <property type="entry name" value="Thioredoxin-like"/>
    <property type="match status" value="1"/>
</dbReference>
<dbReference type="Pfam" id="PF17172">
    <property type="entry name" value="GST_N_4"/>
    <property type="match status" value="2"/>
</dbReference>
<dbReference type="SUPFAM" id="SSF47616">
    <property type="entry name" value="GST C-terminal domain-like"/>
    <property type="match status" value="2"/>
</dbReference>
<feature type="domain" description="Poly(A) polymerase central" evidence="2">
    <location>
        <begin position="1523"/>
        <end position="1614"/>
    </location>
</feature>
<dbReference type="PANTHER" id="PTHR12289">
    <property type="entry name" value="METAXIN RELATED"/>
    <property type="match status" value="1"/>
</dbReference>
<dbReference type="Proteomes" id="UP000887560">
    <property type="component" value="Unplaced"/>
</dbReference>
<dbReference type="SFLD" id="SFLDG01200">
    <property type="entry name" value="SUF1.1"/>
    <property type="match status" value="2"/>
</dbReference>
<dbReference type="PANTHER" id="PTHR12289:SF72">
    <property type="entry name" value="GST N-TERMINAL DOMAIN-CONTAINING PROTEIN"/>
    <property type="match status" value="1"/>
</dbReference>
<dbReference type="Pfam" id="PF04928">
    <property type="entry name" value="PAP_central"/>
    <property type="match status" value="2"/>
</dbReference>
<feature type="domain" description="Poly(A) polymerase central" evidence="2">
    <location>
        <begin position="1485"/>
        <end position="1517"/>
    </location>
</feature>
<evidence type="ECO:0000313" key="6">
    <source>
        <dbReference type="WBParaSite" id="scf7180000417557.g1415"/>
    </source>
</evidence>
<feature type="domain" description="Thioredoxin-like fold" evidence="4">
    <location>
        <begin position="35"/>
        <end position="128"/>
    </location>
</feature>
<dbReference type="InterPro" id="IPR036282">
    <property type="entry name" value="Glutathione-S-Trfase_C_sf"/>
</dbReference>
<dbReference type="GO" id="GO:0005737">
    <property type="term" value="C:cytoplasm"/>
    <property type="evidence" value="ECO:0007669"/>
    <property type="project" value="TreeGrafter"/>
</dbReference>
<evidence type="ECO:0000313" key="5">
    <source>
        <dbReference type="Proteomes" id="UP000887560"/>
    </source>
</evidence>